<dbReference type="InterPro" id="IPR003593">
    <property type="entry name" value="AAA+_ATPase"/>
</dbReference>
<dbReference type="SMART" id="SM00382">
    <property type="entry name" value="AAA"/>
    <property type="match status" value="1"/>
</dbReference>
<dbReference type="InterPro" id="IPR009057">
    <property type="entry name" value="Homeodomain-like_sf"/>
</dbReference>
<dbReference type="Gene3D" id="1.10.10.60">
    <property type="entry name" value="Homeodomain-like"/>
    <property type="match status" value="1"/>
</dbReference>
<dbReference type="InterPro" id="IPR025944">
    <property type="entry name" value="Sigma_54_int_dom_CS"/>
</dbReference>
<evidence type="ECO:0000259" key="7">
    <source>
        <dbReference type="PROSITE" id="PS50045"/>
    </source>
</evidence>
<organism evidence="8 9">
    <name type="scientific">Parathalassolituus penaei</name>
    <dbReference type="NCBI Taxonomy" id="2997323"/>
    <lineage>
        <taxon>Bacteria</taxon>
        <taxon>Pseudomonadati</taxon>
        <taxon>Pseudomonadota</taxon>
        <taxon>Gammaproteobacteria</taxon>
        <taxon>Oceanospirillales</taxon>
        <taxon>Oceanospirillaceae</taxon>
        <taxon>Parathalassolituus</taxon>
    </lineage>
</organism>
<dbReference type="GO" id="GO:0005524">
    <property type="term" value="F:ATP binding"/>
    <property type="evidence" value="ECO:0007669"/>
    <property type="project" value="UniProtKB-KW"/>
</dbReference>
<dbReference type="InterPro" id="IPR027417">
    <property type="entry name" value="P-loop_NTPase"/>
</dbReference>
<dbReference type="GO" id="GO:0043565">
    <property type="term" value="F:sequence-specific DNA binding"/>
    <property type="evidence" value="ECO:0007669"/>
    <property type="project" value="InterPro"/>
</dbReference>
<comment type="caution">
    <text evidence="8">The sequence shown here is derived from an EMBL/GenBank/DDBJ whole genome shotgun (WGS) entry which is preliminary data.</text>
</comment>
<keyword evidence="4" id="KW-0238">DNA-binding</keyword>
<sequence>MSVTTPIPVPSADDLRHEIQFDPDTGHIWLNEARMVLIHAQVLGQLRNELIRLLGMERAKGVLMRFGYNAGRLDAELARRVRPDLSSRDSFCVGPQLHKLEGLVKCTPVDLRFDMASGDYYGEFHWHHSWEAEHHIHSHGISHDAVCWTLLGYASGYTSFYMGRPILFKETACCGCGDQLCINIGKPAHEWPDRAELERYLAPDEHLDELELLRSQFDQLKTSLDRRSHDELLPFSTVGRSRAFKDACNMVNRAASSKVTILLLGETGVGKEVQARNIHRASDRANAPFVAVNCACIPSDLIEAELFGVEKGAYTGAHAAREGKFERANGGTIFLDEVIELTTRAQATLLRVLQEGELERVGDSMTRKVDVRVVAATNEDLEQAVRDGRFRADLFFRLNVFPVRIPPLRERTEDIPLLVEHFLDKYQREYRKHTQGVTDRAMSMLLNYSWPGNVRELENMIERGVILTDHNRAIEIEHFFPSLTEPSHPLNVLSRDGRIETAQAGEHSPLTGREQLADAILDAGISLDDLEELLISKALQRNKQVVSSAARQLGLTRPALAYRMKKRDPGLLDD</sequence>
<dbReference type="PRINTS" id="PR01590">
    <property type="entry name" value="HTHFIS"/>
</dbReference>
<dbReference type="PROSITE" id="PS00688">
    <property type="entry name" value="SIGMA54_INTERACT_3"/>
    <property type="match status" value="1"/>
</dbReference>
<gene>
    <name evidence="8" type="ORF">OUO13_06090</name>
</gene>
<dbReference type="Pfam" id="PF02954">
    <property type="entry name" value="HTH_8"/>
    <property type="match status" value="1"/>
</dbReference>
<dbReference type="GO" id="GO:0006355">
    <property type="term" value="P:regulation of DNA-templated transcription"/>
    <property type="evidence" value="ECO:0007669"/>
    <property type="project" value="InterPro"/>
</dbReference>
<evidence type="ECO:0000256" key="6">
    <source>
        <dbReference type="ARBA" id="ARBA00023163"/>
    </source>
</evidence>
<dbReference type="Pfam" id="PF25601">
    <property type="entry name" value="AAA_lid_14"/>
    <property type="match status" value="1"/>
</dbReference>
<dbReference type="EMBL" id="JAPNOA010000019">
    <property type="protein sequence ID" value="MCY0964749.1"/>
    <property type="molecule type" value="Genomic_DNA"/>
</dbReference>
<dbReference type="InterPro" id="IPR024096">
    <property type="entry name" value="NO_sig/Golgi_transp_ligand-bd"/>
</dbReference>
<evidence type="ECO:0000256" key="1">
    <source>
        <dbReference type="ARBA" id="ARBA00022741"/>
    </source>
</evidence>
<dbReference type="InterPro" id="IPR002078">
    <property type="entry name" value="Sigma_54_int"/>
</dbReference>
<keyword evidence="6" id="KW-0804">Transcription</keyword>
<proteinExistence type="predicted"/>
<dbReference type="InterPro" id="IPR058031">
    <property type="entry name" value="AAA_lid_NorR"/>
</dbReference>
<keyword evidence="9" id="KW-1185">Reference proteome</keyword>
<keyword evidence="2" id="KW-0067">ATP-binding</keyword>
<evidence type="ECO:0000313" key="9">
    <source>
        <dbReference type="Proteomes" id="UP001150830"/>
    </source>
</evidence>
<dbReference type="RefSeq" id="WP_283172967.1">
    <property type="nucleotide sequence ID" value="NZ_JAPNOA010000019.1"/>
</dbReference>
<keyword evidence="5" id="KW-0010">Activator</keyword>
<dbReference type="InterPro" id="IPR025943">
    <property type="entry name" value="Sigma_54_int_dom_ATP-bd_2"/>
</dbReference>
<accession>A0A9X3ISC7</accession>
<dbReference type="PANTHER" id="PTHR32071">
    <property type="entry name" value="TRANSCRIPTIONAL REGULATORY PROTEIN"/>
    <property type="match status" value="1"/>
</dbReference>
<dbReference type="SUPFAM" id="SSF52540">
    <property type="entry name" value="P-loop containing nucleoside triphosphate hydrolases"/>
    <property type="match status" value="1"/>
</dbReference>
<evidence type="ECO:0000256" key="2">
    <source>
        <dbReference type="ARBA" id="ARBA00022840"/>
    </source>
</evidence>
<dbReference type="Gene3D" id="3.40.50.300">
    <property type="entry name" value="P-loop containing nucleotide triphosphate hydrolases"/>
    <property type="match status" value="1"/>
</dbReference>
<dbReference type="SMART" id="SM00989">
    <property type="entry name" value="V4R"/>
    <property type="match status" value="1"/>
</dbReference>
<dbReference type="SUPFAM" id="SSF111126">
    <property type="entry name" value="Ligand-binding domain in the NO signalling and Golgi transport"/>
    <property type="match status" value="1"/>
</dbReference>
<dbReference type="InterPro" id="IPR002197">
    <property type="entry name" value="HTH_Fis"/>
</dbReference>
<name>A0A9X3ISC7_9GAMM</name>
<dbReference type="FunFam" id="3.40.50.300:FF:000006">
    <property type="entry name" value="DNA-binding transcriptional regulator NtrC"/>
    <property type="match status" value="1"/>
</dbReference>
<dbReference type="PROSITE" id="PS50045">
    <property type="entry name" value="SIGMA54_INTERACT_4"/>
    <property type="match status" value="1"/>
</dbReference>
<feature type="domain" description="Sigma-54 factor interaction" evidence="7">
    <location>
        <begin position="237"/>
        <end position="466"/>
    </location>
</feature>
<dbReference type="InterPro" id="IPR010523">
    <property type="entry name" value="XylR_N"/>
</dbReference>
<evidence type="ECO:0000256" key="4">
    <source>
        <dbReference type="ARBA" id="ARBA00023125"/>
    </source>
</evidence>
<keyword evidence="1" id="KW-0547">Nucleotide-binding</keyword>
<dbReference type="Proteomes" id="UP001150830">
    <property type="component" value="Unassembled WGS sequence"/>
</dbReference>
<dbReference type="Gene3D" id="3.30.1380.20">
    <property type="entry name" value="Trafficking protein particle complex subunit 3"/>
    <property type="match status" value="1"/>
</dbReference>
<protein>
    <submittedName>
        <fullName evidence="8">Sigma-54-dependent Fis family transcriptional regulator</fullName>
    </submittedName>
</protein>
<reference evidence="8" key="1">
    <citation type="submission" date="2022-11" db="EMBL/GenBank/DDBJ databases">
        <title>Parathalassolutuus dongxingensis gen. nov., sp. nov., a novel member of family Oceanospirillaceae isolated from a coastal shrimp pond in Guangxi, China.</title>
        <authorList>
            <person name="Chen H."/>
        </authorList>
    </citation>
    <scope>NUCLEOTIDE SEQUENCE</scope>
    <source>
        <strain evidence="8">G-43</strain>
    </source>
</reference>
<dbReference type="FunFam" id="1.10.8.60:FF:000014">
    <property type="entry name" value="DNA-binding transcriptional regulator NtrC"/>
    <property type="match status" value="1"/>
</dbReference>
<dbReference type="CDD" id="cd00009">
    <property type="entry name" value="AAA"/>
    <property type="match status" value="1"/>
</dbReference>
<dbReference type="InterPro" id="IPR004096">
    <property type="entry name" value="V4R"/>
</dbReference>
<dbReference type="PROSITE" id="PS00676">
    <property type="entry name" value="SIGMA54_INTERACT_2"/>
    <property type="match status" value="1"/>
</dbReference>
<evidence type="ECO:0000313" key="8">
    <source>
        <dbReference type="EMBL" id="MCY0964749.1"/>
    </source>
</evidence>
<dbReference type="AlphaFoldDB" id="A0A9X3ISC7"/>
<evidence type="ECO:0000256" key="3">
    <source>
        <dbReference type="ARBA" id="ARBA00023015"/>
    </source>
</evidence>
<dbReference type="Pfam" id="PF06505">
    <property type="entry name" value="XylR_N"/>
    <property type="match status" value="1"/>
</dbReference>
<dbReference type="Gene3D" id="1.10.8.60">
    <property type="match status" value="1"/>
</dbReference>
<keyword evidence="3" id="KW-0805">Transcription regulation</keyword>
<dbReference type="PANTHER" id="PTHR32071:SF57">
    <property type="entry name" value="C4-DICARBOXYLATE TRANSPORT TRANSCRIPTIONAL REGULATORY PROTEIN DCTD"/>
    <property type="match status" value="1"/>
</dbReference>
<dbReference type="SUPFAM" id="SSF46689">
    <property type="entry name" value="Homeodomain-like"/>
    <property type="match status" value="1"/>
</dbReference>
<dbReference type="Pfam" id="PF00158">
    <property type="entry name" value="Sigma54_activat"/>
    <property type="match status" value="1"/>
</dbReference>
<evidence type="ECO:0000256" key="5">
    <source>
        <dbReference type="ARBA" id="ARBA00023159"/>
    </source>
</evidence>